<reference evidence="1 2" key="1">
    <citation type="submission" date="2015-04" db="EMBL/GenBank/DDBJ databases">
        <authorList>
            <person name="Syromyatnikov M.Y."/>
            <person name="Popov V.N."/>
        </authorList>
    </citation>
    <scope>NUCLEOTIDE SEQUENCE [LARGE SCALE GENOMIC DNA]</scope>
</reference>
<accession>A0A1J1HP96</accession>
<gene>
    <name evidence="1" type="ORF">CLUMA_CG003564</name>
</gene>
<evidence type="ECO:0000313" key="1">
    <source>
        <dbReference type="EMBL" id="CRK89877.1"/>
    </source>
</evidence>
<protein>
    <submittedName>
        <fullName evidence="1">CLUMA_CG003564, isoform A</fullName>
    </submittedName>
</protein>
<proteinExistence type="predicted"/>
<evidence type="ECO:0000313" key="2">
    <source>
        <dbReference type="Proteomes" id="UP000183832"/>
    </source>
</evidence>
<dbReference type="EMBL" id="CVRI01000014">
    <property type="protein sequence ID" value="CRK89877.1"/>
    <property type="molecule type" value="Genomic_DNA"/>
</dbReference>
<name>A0A1J1HP96_9DIPT</name>
<dbReference type="AlphaFoldDB" id="A0A1J1HP96"/>
<organism evidence="1 2">
    <name type="scientific">Clunio marinus</name>
    <dbReference type="NCBI Taxonomy" id="568069"/>
    <lineage>
        <taxon>Eukaryota</taxon>
        <taxon>Metazoa</taxon>
        <taxon>Ecdysozoa</taxon>
        <taxon>Arthropoda</taxon>
        <taxon>Hexapoda</taxon>
        <taxon>Insecta</taxon>
        <taxon>Pterygota</taxon>
        <taxon>Neoptera</taxon>
        <taxon>Endopterygota</taxon>
        <taxon>Diptera</taxon>
        <taxon>Nematocera</taxon>
        <taxon>Chironomoidea</taxon>
        <taxon>Chironomidae</taxon>
        <taxon>Clunio</taxon>
    </lineage>
</organism>
<sequence length="103" mass="11941">MNLHNLNHCESLTSFHSATQSQHQNQVGASPKNNKKNYLKLKIFTKRIIKKFDVNEKGIISVFNRHASFLGVQENKSNLNQTNRVLLLSMLMMKAIYHLLNYI</sequence>
<dbReference type="Proteomes" id="UP000183832">
    <property type="component" value="Unassembled WGS sequence"/>
</dbReference>
<keyword evidence="2" id="KW-1185">Reference proteome</keyword>